<protein>
    <recommendedName>
        <fullName evidence="4">YcxB family protein</fullName>
    </recommendedName>
</protein>
<dbReference type="HOGENOM" id="CLU_1515698_0_0_9"/>
<dbReference type="KEGG" id="eel:EUBELI_00529"/>
<gene>
    <name evidence="2" type="ordered locus">EUBELI_00529</name>
</gene>
<dbReference type="STRING" id="515620.EUBELI_00529"/>
<name>C4Z458_LACE2</name>
<feature type="transmembrane region" description="Helical" evidence="1">
    <location>
        <begin position="61"/>
        <end position="79"/>
    </location>
</feature>
<evidence type="ECO:0000313" key="3">
    <source>
        <dbReference type="Proteomes" id="UP000001476"/>
    </source>
</evidence>
<evidence type="ECO:0008006" key="4">
    <source>
        <dbReference type="Google" id="ProtNLM"/>
    </source>
</evidence>
<dbReference type="eggNOG" id="ENOG5031TE1">
    <property type="taxonomic scope" value="Bacteria"/>
</dbReference>
<dbReference type="Proteomes" id="UP000001476">
    <property type="component" value="Chromosome"/>
</dbReference>
<keyword evidence="1" id="KW-0812">Transmembrane</keyword>
<organism evidence="2 3">
    <name type="scientific">Lachnospira eligens (strain ATCC 27750 / DSM 3376 / VPI C15-48 / C15-B4)</name>
    <name type="common">Eubacterium eligens</name>
    <dbReference type="NCBI Taxonomy" id="515620"/>
    <lineage>
        <taxon>Bacteria</taxon>
        <taxon>Bacillati</taxon>
        <taxon>Bacillota</taxon>
        <taxon>Clostridia</taxon>
        <taxon>Lachnospirales</taxon>
        <taxon>Lachnospiraceae</taxon>
        <taxon>Lachnospira</taxon>
    </lineage>
</organism>
<evidence type="ECO:0000256" key="1">
    <source>
        <dbReference type="SAM" id="Phobius"/>
    </source>
</evidence>
<dbReference type="EMBL" id="CP001104">
    <property type="protein sequence ID" value="ACR71542.1"/>
    <property type="molecule type" value="Genomic_DNA"/>
</dbReference>
<proteinExistence type="predicted"/>
<evidence type="ECO:0000313" key="2">
    <source>
        <dbReference type="EMBL" id="ACR71542.1"/>
    </source>
</evidence>
<feature type="transmembrane region" description="Helical" evidence="1">
    <location>
        <begin position="37"/>
        <end position="55"/>
    </location>
</feature>
<keyword evidence="1" id="KW-1133">Transmembrane helix</keyword>
<keyword evidence="3" id="KW-1185">Reference proteome</keyword>
<keyword evidence="1" id="KW-0472">Membrane</keyword>
<dbReference type="AlphaFoldDB" id="C4Z458"/>
<reference evidence="2 3" key="1">
    <citation type="journal article" date="2009" name="Proc. Natl. Acad. Sci. U.S.A.">
        <title>Characterizing a model human gut microbiota composed of members of its two dominant bacterial phyla.</title>
        <authorList>
            <person name="Mahowald M.A."/>
            <person name="Rey F.E."/>
            <person name="Seedorf H."/>
            <person name="Turnbaugh P.J."/>
            <person name="Fulton R.S."/>
            <person name="Wollam A."/>
            <person name="Shah N."/>
            <person name="Wang C."/>
            <person name="Magrini V."/>
            <person name="Wilson R.K."/>
            <person name="Cantarel B.L."/>
            <person name="Coutinho P.M."/>
            <person name="Henrissat B."/>
            <person name="Crock L.W."/>
            <person name="Russell A."/>
            <person name="Verberkmoes N.C."/>
            <person name="Hettich R.L."/>
            <person name="Gordon J.I."/>
        </authorList>
    </citation>
    <scope>NUCLEOTIDE SEQUENCE [LARGE SCALE GENOMIC DNA]</scope>
    <source>
        <strain evidence="3">ATCC 27750 / DSM 3376 / VPI C15-48 / C15-B4</strain>
    </source>
</reference>
<accession>C4Z458</accession>
<sequence length="177" mass="21071">MRIIMDIIKFNTTLKASGKDYTKIVFWNRFIRNPIELILSWTPAIISLVLLSLHYYSSFLLILYAVCWFYPIYIFAYQFRSSVNYHLKHRDPSEEAPCTITLMDNAIMADIPEHDLVYTYEWNQFTNVYNKFGYYMLFNKGRMIVMLNQNDMPEDVKSAVPAYIKSHVDRNICKINF</sequence>